<dbReference type="Proteomes" id="UP000287410">
    <property type="component" value="Unassembled WGS sequence"/>
</dbReference>
<evidence type="ECO:0000256" key="2">
    <source>
        <dbReference type="ARBA" id="ARBA00004429"/>
    </source>
</evidence>
<keyword evidence="4" id="KW-1003">Cell membrane</keyword>
<keyword evidence="5" id="KW-0997">Cell inner membrane</keyword>
<dbReference type="InterPro" id="IPR003594">
    <property type="entry name" value="HATPase_dom"/>
</dbReference>
<dbReference type="SMART" id="SM00388">
    <property type="entry name" value="HisKA"/>
    <property type="match status" value="1"/>
</dbReference>
<evidence type="ECO:0000313" key="19">
    <source>
        <dbReference type="Proteomes" id="UP000287410"/>
    </source>
</evidence>
<evidence type="ECO:0000313" key="18">
    <source>
        <dbReference type="EMBL" id="RUO30668.1"/>
    </source>
</evidence>
<dbReference type="PRINTS" id="PR00344">
    <property type="entry name" value="BCTRLSENSOR"/>
</dbReference>
<comment type="caution">
    <text evidence="18">The sequence shown here is derived from an EMBL/GenBank/DDBJ whole genome shotgun (WGS) entry which is preliminary data.</text>
</comment>
<dbReference type="InterPro" id="IPR004358">
    <property type="entry name" value="Sig_transdc_His_kin-like_C"/>
</dbReference>
<keyword evidence="8 15" id="KW-0812">Transmembrane</keyword>
<dbReference type="InterPro" id="IPR050980">
    <property type="entry name" value="2C_sensor_his_kinase"/>
</dbReference>
<dbReference type="Pfam" id="PF00672">
    <property type="entry name" value="HAMP"/>
    <property type="match status" value="1"/>
</dbReference>
<evidence type="ECO:0000256" key="12">
    <source>
        <dbReference type="ARBA" id="ARBA00022989"/>
    </source>
</evidence>
<keyword evidence="13" id="KW-0902">Two-component regulatory system</keyword>
<reference evidence="18 19" key="1">
    <citation type="journal article" date="2018" name="Front. Microbiol.">
        <title>Genome-Based Analysis Reveals the Taxonomy and Diversity of the Family Idiomarinaceae.</title>
        <authorList>
            <person name="Liu Y."/>
            <person name="Lai Q."/>
            <person name="Shao Z."/>
        </authorList>
    </citation>
    <scope>NUCLEOTIDE SEQUENCE [LARGE SCALE GENOMIC DNA]</scope>
    <source>
        <strain evidence="18 19">GBSy1</strain>
    </source>
</reference>
<name>A0ABY0BZW7_9GAMM</name>
<dbReference type="InterPro" id="IPR003661">
    <property type="entry name" value="HisK_dim/P_dom"/>
</dbReference>
<evidence type="ECO:0000256" key="8">
    <source>
        <dbReference type="ARBA" id="ARBA00022692"/>
    </source>
</evidence>
<dbReference type="NCBIfam" id="NF007004">
    <property type="entry name" value="PRK09467.1"/>
    <property type="match status" value="1"/>
</dbReference>
<comment type="subcellular location">
    <subcellularLocation>
        <location evidence="2">Cell inner membrane</location>
        <topology evidence="2">Multi-pass membrane protein</topology>
    </subcellularLocation>
</comment>
<dbReference type="InterPro" id="IPR003660">
    <property type="entry name" value="HAMP_dom"/>
</dbReference>
<evidence type="ECO:0000256" key="13">
    <source>
        <dbReference type="ARBA" id="ARBA00023012"/>
    </source>
</evidence>
<keyword evidence="14 15" id="KW-0472">Membrane</keyword>
<dbReference type="PANTHER" id="PTHR44936">
    <property type="entry name" value="SENSOR PROTEIN CREC"/>
    <property type="match status" value="1"/>
</dbReference>
<evidence type="ECO:0000256" key="3">
    <source>
        <dbReference type="ARBA" id="ARBA00012438"/>
    </source>
</evidence>
<dbReference type="InterPro" id="IPR036097">
    <property type="entry name" value="HisK_dim/P_sf"/>
</dbReference>
<dbReference type="PANTHER" id="PTHR44936:SF5">
    <property type="entry name" value="SENSOR HISTIDINE KINASE ENVZ"/>
    <property type="match status" value="1"/>
</dbReference>
<dbReference type="EC" id="2.7.13.3" evidence="3"/>
<evidence type="ECO:0000256" key="6">
    <source>
        <dbReference type="ARBA" id="ARBA00022553"/>
    </source>
</evidence>
<dbReference type="SUPFAM" id="SSF55874">
    <property type="entry name" value="ATPase domain of HSP90 chaperone/DNA topoisomerase II/histidine kinase"/>
    <property type="match status" value="1"/>
</dbReference>
<keyword evidence="10 18" id="KW-0418">Kinase</keyword>
<evidence type="ECO:0000256" key="7">
    <source>
        <dbReference type="ARBA" id="ARBA00022679"/>
    </source>
</evidence>
<dbReference type="InterPro" id="IPR005467">
    <property type="entry name" value="His_kinase_dom"/>
</dbReference>
<dbReference type="CDD" id="cd00082">
    <property type="entry name" value="HisKA"/>
    <property type="match status" value="1"/>
</dbReference>
<feature type="domain" description="Histidine kinase" evidence="16">
    <location>
        <begin position="232"/>
        <end position="442"/>
    </location>
</feature>
<dbReference type="PROSITE" id="PS50109">
    <property type="entry name" value="HIS_KIN"/>
    <property type="match status" value="1"/>
</dbReference>
<evidence type="ECO:0000256" key="4">
    <source>
        <dbReference type="ARBA" id="ARBA00022475"/>
    </source>
</evidence>
<dbReference type="CDD" id="cd06225">
    <property type="entry name" value="HAMP"/>
    <property type="match status" value="1"/>
</dbReference>
<feature type="transmembrane region" description="Helical" evidence="15">
    <location>
        <begin position="12"/>
        <end position="37"/>
    </location>
</feature>
<evidence type="ECO:0000256" key="1">
    <source>
        <dbReference type="ARBA" id="ARBA00000085"/>
    </source>
</evidence>
<proteinExistence type="predicted"/>
<dbReference type="Pfam" id="PF02518">
    <property type="entry name" value="HATPase_c"/>
    <property type="match status" value="1"/>
</dbReference>
<dbReference type="Pfam" id="PF00512">
    <property type="entry name" value="HisKA"/>
    <property type="match status" value="1"/>
</dbReference>
<dbReference type="SUPFAM" id="SSF47384">
    <property type="entry name" value="Homodimeric domain of signal transducing histidine kinase"/>
    <property type="match status" value="1"/>
</dbReference>
<organism evidence="18 19">
    <name type="scientific">Aliidiomarina sedimenti</name>
    <dbReference type="NCBI Taxonomy" id="1933879"/>
    <lineage>
        <taxon>Bacteria</taxon>
        <taxon>Pseudomonadati</taxon>
        <taxon>Pseudomonadota</taxon>
        <taxon>Gammaproteobacteria</taxon>
        <taxon>Alteromonadales</taxon>
        <taxon>Idiomarinaceae</taxon>
        <taxon>Aliidiomarina</taxon>
    </lineage>
</organism>
<dbReference type="EMBL" id="PIPN01000002">
    <property type="protein sequence ID" value="RUO30668.1"/>
    <property type="molecule type" value="Genomic_DNA"/>
</dbReference>
<sequence length="450" mass="50330">MWRLLPRTAFARTVFLIALILVINQAVSYLMIAVYVVKPGVQQIVYLIGSQVETRALLERLDIENRDAVLRDYEALGGVEHFTFDEALEAGLEYTVAYSFLGNEISKVLGEPAEVRLSNNDDMYAWVRRSSAPDQWQRILLTEIDERTSSPIIFYLFLIGTLSVFGGIWFARWLNRPLKALQAAARKIAAGDDPGLLEERGASEIVQVTRAFNQMSRGIQRLEQDRNLLLAGISHDLRTPLTRIRLATEMMPSTEDYLVEGIVHDIDDMNAIIDQFIDYVRARDTATFTEEDLNVLVQDVVEGLQYIGEDDIKLTLAELPLVPMQAVAMKRVISNIIENAQHYGASPICIETGVTELTATGEVSAKTRVWLEVTDSGQGLDESKMDDVFEPFMQGNQARGGEGSGLGLAIVRRFVQLHQGEVSLRNHPHAGLIVRIELPLRHRNTVTPAA</sequence>
<dbReference type="SMART" id="SM00304">
    <property type="entry name" value="HAMP"/>
    <property type="match status" value="1"/>
</dbReference>
<dbReference type="SUPFAM" id="SSF158472">
    <property type="entry name" value="HAMP domain-like"/>
    <property type="match status" value="1"/>
</dbReference>
<dbReference type="InterPro" id="IPR036890">
    <property type="entry name" value="HATPase_C_sf"/>
</dbReference>
<evidence type="ECO:0000256" key="14">
    <source>
        <dbReference type="ARBA" id="ARBA00023136"/>
    </source>
</evidence>
<keyword evidence="9" id="KW-0547">Nucleotide-binding</keyword>
<evidence type="ECO:0000259" key="17">
    <source>
        <dbReference type="PROSITE" id="PS50885"/>
    </source>
</evidence>
<gene>
    <name evidence="18" type="ORF">CWE12_05335</name>
</gene>
<keyword evidence="7" id="KW-0808">Transferase</keyword>
<keyword evidence="19" id="KW-1185">Reference proteome</keyword>
<keyword evidence="12 15" id="KW-1133">Transmembrane helix</keyword>
<keyword evidence="11" id="KW-0067">ATP-binding</keyword>
<dbReference type="PROSITE" id="PS50885">
    <property type="entry name" value="HAMP"/>
    <property type="match status" value="1"/>
</dbReference>
<dbReference type="Gene3D" id="1.10.287.130">
    <property type="match status" value="1"/>
</dbReference>
<keyword evidence="6" id="KW-0597">Phosphoprotein</keyword>
<feature type="domain" description="HAMP" evidence="17">
    <location>
        <begin position="172"/>
        <end position="224"/>
    </location>
</feature>
<dbReference type="Gene3D" id="3.30.565.10">
    <property type="entry name" value="Histidine kinase-like ATPase, C-terminal domain"/>
    <property type="match status" value="1"/>
</dbReference>
<dbReference type="SMART" id="SM00387">
    <property type="entry name" value="HATPase_c"/>
    <property type="match status" value="1"/>
</dbReference>
<dbReference type="RefSeq" id="WP_126788648.1">
    <property type="nucleotide sequence ID" value="NZ_PIPN01000002.1"/>
</dbReference>
<evidence type="ECO:0000256" key="5">
    <source>
        <dbReference type="ARBA" id="ARBA00022519"/>
    </source>
</evidence>
<evidence type="ECO:0000256" key="15">
    <source>
        <dbReference type="SAM" id="Phobius"/>
    </source>
</evidence>
<evidence type="ECO:0000259" key="16">
    <source>
        <dbReference type="PROSITE" id="PS50109"/>
    </source>
</evidence>
<evidence type="ECO:0000256" key="9">
    <source>
        <dbReference type="ARBA" id="ARBA00022741"/>
    </source>
</evidence>
<protein>
    <recommendedName>
        <fullName evidence="3">histidine kinase</fullName>
        <ecNumber evidence="3">2.7.13.3</ecNumber>
    </recommendedName>
</protein>
<feature type="transmembrane region" description="Helical" evidence="15">
    <location>
        <begin position="152"/>
        <end position="171"/>
    </location>
</feature>
<comment type="catalytic activity">
    <reaction evidence="1">
        <text>ATP + protein L-histidine = ADP + protein N-phospho-L-histidine.</text>
        <dbReference type="EC" id="2.7.13.3"/>
    </reaction>
</comment>
<dbReference type="GO" id="GO:0016301">
    <property type="term" value="F:kinase activity"/>
    <property type="evidence" value="ECO:0007669"/>
    <property type="project" value="UniProtKB-KW"/>
</dbReference>
<evidence type="ECO:0000256" key="10">
    <source>
        <dbReference type="ARBA" id="ARBA00022777"/>
    </source>
</evidence>
<evidence type="ECO:0000256" key="11">
    <source>
        <dbReference type="ARBA" id="ARBA00022840"/>
    </source>
</evidence>
<accession>A0ABY0BZW7</accession>